<reference evidence="1 2" key="1">
    <citation type="submission" date="2023-07" db="EMBL/GenBank/DDBJ databases">
        <title>Sorghum-associated microbial communities from plants grown in Nebraska, USA.</title>
        <authorList>
            <person name="Schachtman D."/>
        </authorList>
    </citation>
    <scope>NUCLEOTIDE SEQUENCE [LARGE SCALE GENOMIC DNA]</scope>
    <source>
        <strain evidence="1 2">CC258</strain>
    </source>
</reference>
<evidence type="ECO:0000313" key="2">
    <source>
        <dbReference type="Proteomes" id="UP001267290"/>
    </source>
</evidence>
<dbReference type="Proteomes" id="UP001267290">
    <property type="component" value="Unassembled WGS sequence"/>
</dbReference>
<comment type="caution">
    <text evidence="1">The sequence shown here is derived from an EMBL/GenBank/DDBJ whole genome shotgun (WGS) entry which is preliminary data.</text>
</comment>
<name>A0ABU1NSN4_9BACL</name>
<proteinExistence type="predicted"/>
<gene>
    <name evidence="1" type="ORF">J2736_001205</name>
</gene>
<evidence type="ECO:0000313" key="1">
    <source>
        <dbReference type="EMBL" id="MDR6550022.1"/>
    </source>
</evidence>
<sequence>MANSKRYTFRAVTEQDQALIDEFLIKHQYIDFPSFIRAVVIDAIASYKYDRLEHLLRVINDHQREHGAPEI</sequence>
<accession>A0ABU1NSN4</accession>
<dbReference type="EMBL" id="JAVDSB010000001">
    <property type="protein sequence ID" value="MDR6550022.1"/>
    <property type="molecule type" value="Genomic_DNA"/>
</dbReference>
<organism evidence="1 2">
    <name type="scientific">Paenibacillus qinlingensis</name>
    <dbReference type="NCBI Taxonomy" id="1837343"/>
    <lineage>
        <taxon>Bacteria</taxon>
        <taxon>Bacillati</taxon>
        <taxon>Bacillota</taxon>
        <taxon>Bacilli</taxon>
        <taxon>Bacillales</taxon>
        <taxon>Paenibacillaceae</taxon>
        <taxon>Paenibacillus</taxon>
    </lineage>
</organism>
<protein>
    <submittedName>
        <fullName evidence="1">Uncharacterized protein</fullName>
    </submittedName>
</protein>
<keyword evidence="2" id="KW-1185">Reference proteome</keyword>